<comment type="similarity">
    <text evidence="1">Belongs to the eukaryotic ribosomal protein eL8 family.</text>
</comment>
<dbReference type="GO" id="GO:1990904">
    <property type="term" value="C:ribonucleoprotein complex"/>
    <property type="evidence" value="ECO:0007669"/>
    <property type="project" value="UniProtKB-KW"/>
</dbReference>
<keyword evidence="7" id="KW-1185">Reference proteome</keyword>
<dbReference type="PRINTS" id="PR00882">
    <property type="entry name" value="RIBOSOMALL7A"/>
</dbReference>
<dbReference type="Proteomes" id="UP000245207">
    <property type="component" value="Unassembled WGS sequence"/>
</dbReference>
<dbReference type="EMBL" id="PKPP01002828">
    <property type="protein sequence ID" value="PWA72874.1"/>
    <property type="molecule type" value="Genomic_DNA"/>
</dbReference>
<comment type="caution">
    <text evidence="6">The sequence shown here is derived from an EMBL/GenBank/DDBJ whole genome shotgun (WGS) entry which is preliminary data.</text>
</comment>
<dbReference type="FunFam" id="3.40.50.1820:FF:000091">
    <property type="entry name" value="Gastric triacylglycerol lipase"/>
    <property type="match status" value="1"/>
</dbReference>
<dbReference type="GO" id="GO:0006629">
    <property type="term" value="P:lipid metabolic process"/>
    <property type="evidence" value="ECO:0007669"/>
    <property type="project" value="InterPro"/>
</dbReference>
<dbReference type="SUPFAM" id="SSF53474">
    <property type="entry name" value="alpha/beta-Hydrolases"/>
    <property type="match status" value="1"/>
</dbReference>
<dbReference type="PANTHER" id="PTHR11005">
    <property type="entry name" value="LYSOSOMAL ACID LIPASE-RELATED"/>
    <property type="match status" value="1"/>
</dbReference>
<evidence type="ECO:0000259" key="4">
    <source>
        <dbReference type="Pfam" id="PF01248"/>
    </source>
</evidence>
<dbReference type="InterPro" id="IPR029058">
    <property type="entry name" value="AB_hydrolase_fold"/>
</dbReference>
<dbReference type="Gene3D" id="3.40.50.1820">
    <property type="entry name" value="alpha/beta hydrolase"/>
    <property type="match status" value="1"/>
</dbReference>
<keyword evidence="2" id="KW-0687">Ribonucleoprotein</keyword>
<keyword evidence="3" id="KW-1133">Transmembrane helix</keyword>
<dbReference type="STRING" id="35608.A0A2U1NH81"/>
<feature type="transmembrane region" description="Helical" evidence="3">
    <location>
        <begin position="270"/>
        <end position="293"/>
    </location>
</feature>
<dbReference type="SUPFAM" id="SSF55315">
    <property type="entry name" value="L30e-like"/>
    <property type="match status" value="1"/>
</dbReference>
<name>A0A2U1NH81_ARTAN</name>
<dbReference type="GO" id="GO:0016787">
    <property type="term" value="F:hydrolase activity"/>
    <property type="evidence" value="ECO:0007669"/>
    <property type="project" value="UniProtKB-KW"/>
</dbReference>
<protein>
    <submittedName>
        <fullName evidence="6">AB-hydrolase lipase domain, Alpha/Beta hydrolase fold protein</fullName>
    </submittedName>
</protein>
<organism evidence="6 7">
    <name type="scientific">Artemisia annua</name>
    <name type="common">Sweet wormwood</name>
    <dbReference type="NCBI Taxonomy" id="35608"/>
    <lineage>
        <taxon>Eukaryota</taxon>
        <taxon>Viridiplantae</taxon>
        <taxon>Streptophyta</taxon>
        <taxon>Embryophyta</taxon>
        <taxon>Tracheophyta</taxon>
        <taxon>Spermatophyta</taxon>
        <taxon>Magnoliopsida</taxon>
        <taxon>eudicotyledons</taxon>
        <taxon>Gunneridae</taxon>
        <taxon>Pentapetalae</taxon>
        <taxon>asterids</taxon>
        <taxon>campanulids</taxon>
        <taxon>Asterales</taxon>
        <taxon>Asteraceae</taxon>
        <taxon>Asteroideae</taxon>
        <taxon>Anthemideae</taxon>
        <taxon>Artemisiinae</taxon>
        <taxon>Artemisia</taxon>
    </lineage>
</organism>
<feature type="domain" description="Ribosomal protein eL8/eL30/eS12/Gadd45" evidence="4">
    <location>
        <begin position="51"/>
        <end position="140"/>
    </location>
</feature>
<dbReference type="InterPro" id="IPR029064">
    <property type="entry name" value="Ribosomal_eL30-like_sf"/>
</dbReference>
<dbReference type="InterPro" id="IPR006693">
    <property type="entry name" value="AB_hydrolase_lipase"/>
</dbReference>
<evidence type="ECO:0000259" key="5">
    <source>
        <dbReference type="Pfam" id="PF04083"/>
    </source>
</evidence>
<gene>
    <name evidence="6" type="ORF">CTI12_AA266090</name>
</gene>
<dbReference type="InterPro" id="IPR004037">
    <property type="entry name" value="Ribosomal_eL8-like_CS"/>
</dbReference>
<dbReference type="Pfam" id="PF04083">
    <property type="entry name" value="Abhydro_lipase"/>
    <property type="match status" value="1"/>
</dbReference>
<dbReference type="InterPro" id="IPR004038">
    <property type="entry name" value="Ribosomal_eL8/eL30/eS12/Gad45"/>
</dbReference>
<proteinExistence type="inferred from homology"/>
<sequence>MATSCEDSEEEEDPQAAFEATTLFKMLLKYRPEDKATKKERLVKRAQAESEGKTVEAKKPIVVKYGLNHITYLIEQNKAQLVIIAHDVDPIELVVWLPALCRKMEIPYCIVKGKSRLGTIVHQKTAAALCLTTVKNEDKMEFSRVLEAIKTITYESLSNILRLINGISALLLRMLPGKAGMLEGMSGWELRPVLRGPRFPRWMEDGVSSFNHFVHELSTNYDPTSAVDYTSGDEIDEFEDASTYPASPLTPGLKFSRAASFKRERRHRHWIISVIKFLFLPARLMLVIPLYVLKKIIRRGIKALHTTNQKRTGSSNTTKKALDHVVQRATDRRRGLIEDLHLGIEIVIETIFDVIHYAARCLISPLDTLRSLLRWSSSPSGTRKSDNNDSDAIVATATLANPDPTPAERKSNLSKRLNTDARTCKDVITELGYPYEAINVVTSDGYVLLLERIPRRDSKKAVYLQHGVFDSSMCIYFHLSIMVSVFFTSWVSNGIVGSPAFAAYDHGYDVFLGNFRGLVSREHVDKKISSRQYWRYSINEHGTKDLPALIEKINEVKTSELKSTSESSTNEESNNEQPYKLCAICHSLGGAAILMYIITRRVEKIPHRLSRSIMLSPAGFHHDSPFFFTVIEYTCLWLSPIIAPIFPGLYIPTRFFRMLVNKLARDLTNYPAVGGLVQTLMSYIVGGDCSNWVGVMGLPHYNMNDMPGVSFGVARHLAQIKRSARFRMFDYGSPEANRNVYGSPEPLDLGELYNLIDVPVDLVAGMKDKVILPSMIRKHYRLMKEGGVRASYKEFEYAHLDFTFSHRAELLEYVMSRLLQVDTKHRSLKLKNKEEILALK</sequence>
<evidence type="ECO:0000313" key="7">
    <source>
        <dbReference type="Proteomes" id="UP000245207"/>
    </source>
</evidence>
<keyword evidence="3" id="KW-0472">Membrane</keyword>
<accession>A0A2U1NH81</accession>
<evidence type="ECO:0000313" key="6">
    <source>
        <dbReference type="EMBL" id="PWA72874.1"/>
    </source>
</evidence>
<dbReference type="InterPro" id="IPR018492">
    <property type="entry name" value="Ribosomal_eL8/Nhp2"/>
</dbReference>
<dbReference type="GO" id="GO:0042254">
    <property type="term" value="P:ribosome biogenesis"/>
    <property type="evidence" value="ECO:0007669"/>
    <property type="project" value="InterPro"/>
</dbReference>
<evidence type="ECO:0000256" key="2">
    <source>
        <dbReference type="ARBA" id="ARBA00023274"/>
    </source>
</evidence>
<feature type="domain" description="Partial AB-hydrolase lipase" evidence="5">
    <location>
        <begin position="425"/>
        <end position="472"/>
    </location>
</feature>
<dbReference type="InterPro" id="IPR001921">
    <property type="entry name" value="Ribosomal_eL8_euk"/>
</dbReference>
<dbReference type="OrthoDB" id="9974421at2759"/>
<evidence type="ECO:0000256" key="3">
    <source>
        <dbReference type="SAM" id="Phobius"/>
    </source>
</evidence>
<dbReference type="PRINTS" id="PR00881">
    <property type="entry name" value="L7ARS6FAMILY"/>
</dbReference>
<reference evidence="6 7" key="1">
    <citation type="journal article" date="2018" name="Mol. Plant">
        <title>The genome of Artemisia annua provides insight into the evolution of Asteraceae family and artemisinin biosynthesis.</title>
        <authorList>
            <person name="Shen Q."/>
            <person name="Zhang L."/>
            <person name="Liao Z."/>
            <person name="Wang S."/>
            <person name="Yan T."/>
            <person name="Shi P."/>
            <person name="Liu M."/>
            <person name="Fu X."/>
            <person name="Pan Q."/>
            <person name="Wang Y."/>
            <person name="Lv Z."/>
            <person name="Lu X."/>
            <person name="Zhang F."/>
            <person name="Jiang W."/>
            <person name="Ma Y."/>
            <person name="Chen M."/>
            <person name="Hao X."/>
            <person name="Li L."/>
            <person name="Tang Y."/>
            <person name="Lv G."/>
            <person name="Zhou Y."/>
            <person name="Sun X."/>
            <person name="Brodelius P.E."/>
            <person name="Rose J.K.C."/>
            <person name="Tang K."/>
        </authorList>
    </citation>
    <scope>NUCLEOTIDE SEQUENCE [LARGE SCALE GENOMIC DNA]</scope>
    <source>
        <strain evidence="7">cv. Huhao1</strain>
        <tissue evidence="6">Leaf</tissue>
    </source>
</reference>
<dbReference type="Gene3D" id="3.30.1330.30">
    <property type="match status" value="1"/>
</dbReference>
<dbReference type="AlphaFoldDB" id="A0A2U1NH81"/>
<dbReference type="PROSITE" id="PS01082">
    <property type="entry name" value="RIBOSOMAL_L7AE"/>
    <property type="match status" value="1"/>
</dbReference>
<dbReference type="Pfam" id="PF01248">
    <property type="entry name" value="Ribosomal_L7Ae"/>
    <property type="match status" value="1"/>
</dbReference>
<evidence type="ECO:0000256" key="1">
    <source>
        <dbReference type="ARBA" id="ARBA00007337"/>
    </source>
</evidence>
<keyword evidence="3" id="KW-0812">Transmembrane</keyword>
<keyword evidence="6" id="KW-0378">Hydrolase</keyword>